<reference evidence="2" key="1">
    <citation type="submission" date="2023-06" db="EMBL/GenBank/DDBJ databases">
        <title>Genome-scale phylogeny and comparative genomics of the fungal order Sordariales.</title>
        <authorList>
            <consortium name="Lawrence Berkeley National Laboratory"/>
            <person name="Hensen N."/>
            <person name="Bonometti L."/>
            <person name="Westerberg I."/>
            <person name="Brannstrom I.O."/>
            <person name="Guillou S."/>
            <person name="Cros-Aarteil S."/>
            <person name="Calhoun S."/>
            <person name="Haridas S."/>
            <person name="Kuo A."/>
            <person name="Mondo S."/>
            <person name="Pangilinan J."/>
            <person name="Riley R."/>
            <person name="LaButti K."/>
            <person name="Andreopoulos B."/>
            <person name="Lipzen A."/>
            <person name="Chen C."/>
            <person name="Yanf M."/>
            <person name="Daum C."/>
            <person name="Ng V."/>
            <person name="Clum A."/>
            <person name="Steindorff A."/>
            <person name="Ohm R."/>
            <person name="Martin F."/>
            <person name="Silar P."/>
            <person name="Natvig D."/>
            <person name="Lalanne C."/>
            <person name="Gautier V."/>
            <person name="Ament-velasquez S.L."/>
            <person name="Kruys A."/>
            <person name="Hutchinson M.I."/>
            <person name="Powell A.J."/>
            <person name="Barry K."/>
            <person name="Miller A.N."/>
            <person name="Grigoriev I.V."/>
            <person name="Debuchy R."/>
            <person name="Gladieux P."/>
            <person name="Thoren M.H."/>
            <person name="Johannesson H."/>
        </authorList>
    </citation>
    <scope>NUCLEOTIDE SEQUENCE</scope>
    <source>
        <strain evidence="2">SMH3391-2</strain>
    </source>
</reference>
<feature type="compositionally biased region" description="Polar residues" evidence="1">
    <location>
        <begin position="318"/>
        <end position="330"/>
    </location>
</feature>
<accession>A0AA39XD22</accession>
<organism evidence="2 3">
    <name type="scientific">Bombardia bombarda</name>
    <dbReference type="NCBI Taxonomy" id="252184"/>
    <lineage>
        <taxon>Eukaryota</taxon>
        <taxon>Fungi</taxon>
        <taxon>Dikarya</taxon>
        <taxon>Ascomycota</taxon>
        <taxon>Pezizomycotina</taxon>
        <taxon>Sordariomycetes</taxon>
        <taxon>Sordariomycetidae</taxon>
        <taxon>Sordariales</taxon>
        <taxon>Lasiosphaeriaceae</taxon>
        <taxon>Bombardia</taxon>
    </lineage>
</organism>
<evidence type="ECO:0000313" key="3">
    <source>
        <dbReference type="Proteomes" id="UP001174934"/>
    </source>
</evidence>
<dbReference type="PANTHER" id="PTHR23242">
    <property type="entry name" value="TRANSCRIPTION FACTOR HOXA13"/>
    <property type="match status" value="1"/>
</dbReference>
<dbReference type="EMBL" id="JAULSR010000002">
    <property type="protein sequence ID" value="KAK0631167.1"/>
    <property type="molecule type" value="Genomic_DNA"/>
</dbReference>
<feature type="region of interest" description="Disordered" evidence="1">
    <location>
        <begin position="304"/>
        <end position="369"/>
    </location>
</feature>
<sequence length="1284" mass="135361">MEESNGNPKGAKFVNGINGNIKPTINGHAVGPRRIKTASGPGLVARSFNIAARLLTWYSILSILFRCPASLDACDESSPQICKPYFQLKQTVTPHLEPYYDTYAAPYVDLVRPYYNTVDQAVIAPSWGYAKKIGAPRIHQAQVYSQAQWEKTVQPQIVKYQQLAKTQYDQSLGPHVSQLSTAVGPYYEIARTNALQTYHELLLPSYEYVQPYATRSYQVASVFTAGTVVPSAIWAWNKTYVFLDGTVWPQLRVIYVENVEPQLVKIGQRLGRHNSGKKTVPKSPTDASASSLAKIASSFTKPTVSASTSVASTTSLTKPSASVTRENIQAQEKEHVAPESGRTRSTAEQVSPPEVDEALESEDPHRRTARETVAADLKDWQERYAKAADEGASEIDQRVQEISKRMIRRNAKVTGKSLLEQLQSSVVSEMVTLRRDILQAVNAVSKEDIALEKGKEQVVAAVRRAGMAVKEKAQDVRNWRESYEAEMQMAITKAAETHFAILENIRDLALQKIGMKWAWMDGVTYKDWAKYHLLKSRFEEWKDDLENLIVTHPSLEAAQIEGANVEDEAMEIAASAAKELARLKQVASWKLVAGDDTPEFDSTLMQQAAEAAESAKLAAANIINSVEESAGDVKEAVVEKVEEGVSVATEAAIEATDAVKNAKDAIVEQAEKVAESVTGVASVASTEAAAPLASEVLSHVVEPVSGETSTADEANPKHTKSTDNARPDLASAIILEETPIVSGDISEFEKTGPAPVELPVENEELDEPEVASEDELPTATATASIKSAFLGAAAQSVPTRKPILEGYEDIPVAFESMRDDLKSAYSAAMSGANEQYSHALSIVSVQIHGTPQPMHQQMLASVTSAYSNAMASASSRMDVALKMASEQYAGTPTTKNILPTAVSLPTIPSVDWASVESIASQRLQEGRAWAEEQYESAKIAIGLATPTPSTPSEHVSQLLENARYNYYAGLGVAHARYSDFMAAASLALSSVTATPTPTDLAGSASSIASVASESAASAASAVGDNVSSAAAAAYDNAYAAAVAGYDNAASAASAGYDNAASIADKVAEAASAGYDNAASAASAGYENAASIADEIAESASSVASAVGDNVSSAAAAGYENVSAAAAAGYDGAASAAGKVGESWDVVVTKISIQVYGEPTPTPWYASVASVYGAAGDGAASVTSVAGSYASTASDEASKQYAVVSSILSELVVGKEPTFSESVFSRLSAAYVTGASSASSLASAAQASAGSAADLAGDVVKSIGDKVASAASEATEAVKHAKDEL</sequence>
<feature type="compositionally biased region" description="Basic and acidic residues" evidence="1">
    <location>
        <begin position="714"/>
        <end position="726"/>
    </location>
</feature>
<protein>
    <submittedName>
        <fullName evidence="2">Uncharacterized protein</fullName>
    </submittedName>
</protein>
<keyword evidence="3" id="KW-1185">Reference proteome</keyword>
<feature type="region of interest" description="Disordered" evidence="1">
    <location>
        <begin position="704"/>
        <end position="727"/>
    </location>
</feature>
<proteinExistence type="predicted"/>
<dbReference type="PANTHER" id="PTHR23242:SF9">
    <property type="entry name" value="TRANSCRIPTION FACTOR HOXA13"/>
    <property type="match status" value="1"/>
</dbReference>
<dbReference type="Proteomes" id="UP001174934">
    <property type="component" value="Unassembled WGS sequence"/>
</dbReference>
<comment type="caution">
    <text evidence="2">The sequence shown here is derived from an EMBL/GenBank/DDBJ whole genome shotgun (WGS) entry which is preliminary data.</text>
</comment>
<name>A0AA39XD22_9PEZI</name>
<evidence type="ECO:0000256" key="1">
    <source>
        <dbReference type="SAM" id="MobiDB-lite"/>
    </source>
</evidence>
<evidence type="ECO:0000313" key="2">
    <source>
        <dbReference type="EMBL" id="KAK0631167.1"/>
    </source>
</evidence>
<feature type="compositionally biased region" description="Low complexity" evidence="1">
    <location>
        <begin position="304"/>
        <end position="317"/>
    </location>
</feature>
<gene>
    <name evidence="2" type="ORF">B0T17DRAFT_616725</name>
</gene>